<dbReference type="HOGENOM" id="CLU_2361588_0_0_1"/>
<evidence type="ECO:0000313" key="1">
    <source>
        <dbReference type="EMBL" id="EGT58617.1"/>
    </source>
</evidence>
<dbReference type="EMBL" id="GL380631">
    <property type="protein sequence ID" value="EGT58617.1"/>
    <property type="molecule type" value="Genomic_DNA"/>
</dbReference>
<dbReference type="Proteomes" id="UP000008068">
    <property type="component" value="Unassembled WGS sequence"/>
</dbReference>
<name>G0PJ19_CAEBE</name>
<gene>
    <name evidence="1" type="ORF">CAEBREN_05488</name>
</gene>
<evidence type="ECO:0000313" key="2">
    <source>
        <dbReference type="Proteomes" id="UP000008068"/>
    </source>
</evidence>
<reference evidence="2" key="1">
    <citation type="submission" date="2011-07" db="EMBL/GenBank/DDBJ databases">
        <authorList>
            <consortium name="Caenorhabditis brenneri Sequencing and Analysis Consortium"/>
            <person name="Wilson R.K."/>
        </authorList>
    </citation>
    <scope>NUCLEOTIDE SEQUENCE [LARGE SCALE GENOMIC DNA]</scope>
    <source>
        <strain evidence="2">PB2801</strain>
    </source>
</reference>
<protein>
    <submittedName>
        <fullName evidence="1">Uncharacterized protein</fullName>
    </submittedName>
</protein>
<organism evidence="2">
    <name type="scientific">Caenorhabditis brenneri</name>
    <name type="common">Nematode worm</name>
    <dbReference type="NCBI Taxonomy" id="135651"/>
    <lineage>
        <taxon>Eukaryota</taxon>
        <taxon>Metazoa</taxon>
        <taxon>Ecdysozoa</taxon>
        <taxon>Nematoda</taxon>
        <taxon>Chromadorea</taxon>
        <taxon>Rhabditida</taxon>
        <taxon>Rhabditina</taxon>
        <taxon>Rhabditomorpha</taxon>
        <taxon>Rhabditoidea</taxon>
        <taxon>Rhabditidae</taxon>
        <taxon>Peloderinae</taxon>
        <taxon>Caenorhabditis</taxon>
    </lineage>
</organism>
<keyword evidence="2" id="KW-1185">Reference proteome</keyword>
<dbReference type="InParanoid" id="G0PJ19"/>
<proteinExistence type="predicted"/>
<sequence length="96" mass="11040">MTDHATTTTTLCLVQSQETSEAVVAQLNKLATFGGPRTFNWQNMELSPLELEALPIIEQLFLHARAFYMLQKQAGRVEFHHHPNSKFREVIPTFRK</sequence>
<dbReference type="AlphaFoldDB" id="G0PJ19"/>
<accession>G0PJ19</accession>